<dbReference type="PANTHER" id="PTHR20883:SF48">
    <property type="entry name" value="ECTOINE DIOXYGENASE"/>
    <property type="match status" value="1"/>
</dbReference>
<dbReference type="PANTHER" id="PTHR20883">
    <property type="entry name" value="PHYTANOYL-COA DIOXYGENASE DOMAIN CONTAINING 1"/>
    <property type="match status" value="1"/>
</dbReference>
<sequence>MPTHKPQAFSNRLTEEQRRQWAIDGYLVLKGVLSRPEIDRLIREVDRLHRRHVTQNKDADPKKGIDRRNVMEDSDAFVGLIDHPATFGVMLDLIGPHIQLSMSEVIVRPPNPDFKGYIHTDGGQAMRRIRVTETSWPLQIKIQYFLTDVRKPYSGNFTLFPGSHLRPYPEGETPITAETPGAVQLCVEAGDAAVFPHSLWHGVAPNLSHRPRKTLIYCYSQMCFRAFDFEKPTPGLLERCTPRQRRLLGDLGYAWKSGAYFYSPQDQVEVMSNGVAKTNKKAEKKAGKR</sequence>
<accession>A0A1F6C417</accession>
<dbReference type="Proteomes" id="UP000178606">
    <property type="component" value="Unassembled WGS sequence"/>
</dbReference>
<dbReference type="EMBL" id="MFKF01000433">
    <property type="protein sequence ID" value="OGG43527.1"/>
    <property type="molecule type" value="Genomic_DNA"/>
</dbReference>
<dbReference type="AlphaFoldDB" id="A0A1F6C417"/>
<dbReference type="GO" id="GO:0016706">
    <property type="term" value="F:2-oxoglutarate-dependent dioxygenase activity"/>
    <property type="evidence" value="ECO:0007669"/>
    <property type="project" value="UniProtKB-ARBA"/>
</dbReference>
<dbReference type="Gene3D" id="2.60.120.620">
    <property type="entry name" value="q2cbj1_9rhob like domain"/>
    <property type="match status" value="1"/>
</dbReference>
<gene>
    <name evidence="1" type="ORF">A3F84_29655</name>
</gene>
<evidence type="ECO:0000313" key="1">
    <source>
        <dbReference type="EMBL" id="OGG43527.1"/>
    </source>
</evidence>
<name>A0A1F6C417_HANXR</name>
<evidence type="ECO:0008006" key="3">
    <source>
        <dbReference type="Google" id="ProtNLM"/>
    </source>
</evidence>
<dbReference type="SUPFAM" id="SSF51197">
    <property type="entry name" value="Clavaminate synthase-like"/>
    <property type="match status" value="1"/>
</dbReference>
<reference evidence="1 2" key="1">
    <citation type="journal article" date="2016" name="Nat. Commun.">
        <title>Thousands of microbial genomes shed light on interconnected biogeochemical processes in an aquifer system.</title>
        <authorList>
            <person name="Anantharaman K."/>
            <person name="Brown C.T."/>
            <person name="Hug L.A."/>
            <person name="Sharon I."/>
            <person name="Castelle C.J."/>
            <person name="Probst A.J."/>
            <person name="Thomas B.C."/>
            <person name="Singh A."/>
            <person name="Wilkins M.J."/>
            <person name="Karaoz U."/>
            <person name="Brodie E.L."/>
            <person name="Williams K.H."/>
            <person name="Hubbard S.S."/>
            <person name="Banfield J.F."/>
        </authorList>
    </citation>
    <scope>NUCLEOTIDE SEQUENCE [LARGE SCALE GENOMIC DNA]</scope>
    <source>
        <strain evidence="2">RIFCSPLOWO2_12_FULL_64_10</strain>
    </source>
</reference>
<protein>
    <recommendedName>
        <fullName evidence="3">Phytanoyl-CoA dioxygenase</fullName>
    </recommendedName>
</protein>
<dbReference type="GO" id="GO:0005506">
    <property type="term" value="F:iron ion binding"/>
    <property type="evidence" value="ECO:0007669"/>
    <property type="project" value="UniProtKB-ARBA"/>
</dbReference>
<evidence type="ECO:0000313" key="2">
    <source>
        <dbReference type="Proteomes" id="UP000178606"/>
    </source>
</evidence>
<dbReference type="InterPro" id="IPR008775">
    <property type="entry name" value="Phytyl_CoA_dOase-like"/>
</dbReference>
<organism evidence="1 2">
    <name type="scientific">Handelsmanbacteria sp. (strain RIFCSPLOWO2_12_FULL_64_10)</name>
    <dbReference type="NCBI Taxonomy" id="1817868"/>
    <lineage>
        <taxon>Bacteria</taxon>
        <taxon>Candidatus Handelsmaniibacteriota</taxon>
    </lineage>
</organism>
<dbReference type="Pfam" id="PF05721">
    <property type="entry name" value="PhyH"/>
    <property type="match status" value="1"/>
</dbReference>
<comment type="caution">
    <text evidence="1">The sequence shown here is derived from an EMBL/GenBank/DDBJ whole genome shotgun (WGS) entry which is preliminary data.</text>
</comment>
<proteinExistence type="predicted"/>